<comment type="pathway">
    <text evidence="1 8">Amino-acid biosynthesis; L-isoleucine biosynthesis; L-isoleucine from 2-oxobutanoate: step 1/4.</text>
</comment>
<dbReference type="Pfam" id="PF10369">
    <property type="entry name" value="ALS_ss_C"/>
    <property type="match status" value="1"/>
</dbReference>
<dbReference type="Gene3D" id="3.30.70.260">
    <property type="match status" value="1"/>
</dbReference>
<organism evidence="10 11">
    <name type="scientific">Pendulispora brunnea</name>
    <dbReference type="NCBI Taxonomy" id="2905690"/>
    <lineage>
        <taxon>Bacteria</taxon>
        <taxon>Pseudomonadati</taxon>
        <taxon>Myxococcota</taxon>
        <taxon>Myxococcia</taxon>
        <taxon>Myxococcales</taxon>
        <taxon>Sorangiineae</taxon>
        <taxon>Pendulisporaceae</taxon>
        <taxon>Pendulispora</taxon>
    </lineage>
</organism>
<evidence type="ECO:0000256" key="3">
    <source>
        <dbReference type="ARBA" id="ARBA00006341"/>
    </source>
</evidence>
<evidence type="ECO:0000256" key="4">
    <source>
        <dbReference type="ARBA" id="ARBA00011744"/>
    </source>
</evidence>
<dbReference type="RefSeq" id="WP_394850668.1">
    <property type="nucleotide sequence ID" value="NZ_CP089982.1"/>
</dbReference>
<accession>A0ABZ2KUM9</accession>
<comment type="subunit">
    <text evidence="4 8">Dimer of large and small chains.</text>
</comment>
<dbReference type="InterPro" id="IPR054480">
    <property type="entry name" value="AHAS_small-like_ACT"/>
</dbReference>
<dbReference type="InterPro" id="IPR004789">
    <property type="entry name" value="Acetalactate_synth_ssu"/>
</dbReference>
<name>A0ABZ2KUM9_9BACT</name>
<evidence type="ECO:0000259" key="9">
    <source>
        <dbReference type="PROSITE" id="PS51671"/>
    </source>
</evidence>
<dbReference type="Pfam" id="PF22629">
    <property type="entry name" value="ACT_AHAS_ss"/>
    <property type="match status" value="1"/>
</dbReference>
<dbReference type="EMBL" id="CP089982">
    <property type="protein sequence ID" value="WXB00027.1"/>
    <property type="molecule type" value="Genomic_DNA"/>
</dbReference>
<proteinExistence type="inferred from homology"/>
<evidence type="ECO:0000256" key="8">
    <source>
        <dbReference type="RuleBase" id="RU368092"/>
    </source>
</evidence>
<dbReference type="PANTHER" id="PTHR30239">
    <property type="entry name" value="ACETOLACTATE SYNTHASE SMALL SUBUNIT"/>
    <property type="match status" value="1"/>
</dbReference>
<dbReference type="CDD" id="cd04878">
    <property type="entry name" value="ACT_AHAS"/>
    <property type="match status" value="1"/>
</dbReference>
<dbReference type="InterPro" id="IPR019455">
    <property type="entry name" value="Acetolactate_synth_ssu_C"/>
</dbReference>
<dbReference type="PROSITE" id="PS51671">
    <property type="entry name" value="ACT"/>
    <property type="match status" value="1"/>
</dbReference>
<reference evidence="10 11" key="1">
    <citation type="submission" date="2021-12" db="EMBL/GenBank/DDBJ databases">
        <title>Discovery of the Pendulisporaceae a myxobacterial family with distinct sporulation behavior and unique specialized metabolism.</title>
        <authorList>
            <person name="Garcia R."/>
            <person name="Popoff A."/>
            <person name="Bader C.D."/>
            <person name="Loehr J."/>
            <person name="Walesch S."/>
            <person name="Walt C."/>
            <person name="Boldt J."/>
            <person name="Bunk B."/>
            <person name="Haeckl F.J.F.P.J."/>
            <person name="Gunesch A.P."/>
            <person name="Birkelbach J."/>
            <person name="Nuebel U."/>
            <person name="Pietschmann T."/>
            <person name="Bach T."/>
            <person name="Mueller R."/>
        </authorList>
    </citation>
    <scope>NUCLEOTIDE SEQUENCE [LARGE SCALE GENOMIC DNA]</scope>
    <source>
        <strain evidence="10 11">MSr12523</strain>
    </source>
</reference>
<evidence type="ECO:0000256" key="7">
    <source>
        <dbReference type="ARBA" id="ARBA00048670"/>
    </source>
</evidence>
<evidence type="ECO:0000256" key="5">
    <source>
        <dbReference type="ARBA" id="ARBA00022605"/>
    </source>
</evidence>
<dbReference type="NCBIfam" id="NF008864">
    <property type="entry name" value="PRK11895.1"/>
    <property type="match status" value="1"/>
</dbReference>
<dbReference type="InterPro" id="IPR027271">
    <property type="entry name" value="Acetolactate_synth/TF_NikR_C"/>
</dbReference>
<protein>
    <recommendedName>
        <fullName evidence="8">Acetolactate synthase small subunit</fullName>
        <shortName evidence="8">AHAS</shortName>
        <shortName evidence="8">ALS</shortName>
        <ecNumber evidence="8">2.2.1.6</ecNumber>
    </recommendedName>
    <alternativeName>
        <fullName evidence="8">Acetohydroxy-acid synthase small subunit</fullName>
    </alternativeName>
</protein>
<gene>
    <name evidence="10" type="primary">ilvN</name>
    <name evidence="10" type="ORF">LZC95_24825</name>
</gene>
<dbReference type="PANTHER" id="PTHR30239:SF0">
    <property type="entry name" value="ACETOLACTATE SYNTHASE SMALL SUBUNIT 1, CHLOROPLASTIC"/>
    <property type="match status" value="1"/>
</dbReference>
<evidence type="ECO:0000256" key="2">
    <source>
        <dbReference type="ARBA" id="ARBA00005025"/>
    </source>
</evidence>
<evidence type="ECO:0000256" key="6">
    <source>
        <dbReference type="ARBA" id="ARBA00023304"/>
    </source>
</evidence>
<dbReference type="EC" id="2.2.1.6" evidence="8"/>
<dbReference type="SUPFAM" id="SSF55021">
    <property type="entry name" value="ACT-like"/>
    <property type="match status" value="2"/>
</dbReference>
<comment type="catalytic activity">
    <reaction evidence="7 8">
        <text>2 pyruvate + H(+) = (2S)-2-acetolactate + CO2</text>
        <dbReference type="Rhea" id="RHEA:25249"/>
        <dbReference type="ChEBI" id="CHEBI:15361"/>
        <dbReference type="ChEBI" id="CHEBI:15378"/>
        <dbReference type="ChEBI" id="CHEBI:16526"/>
        <dbReference type="ChEBI" id="CHEBI:58476"/>
        <dbReference type="EC" id="2.2.1.6"/>
    </reaction>
</comment>
<keyword evidence="5 8" id="KW-0028">Amino-acid biosynthesis</keyword>
<dbReference type="Gene3D" id="3.30.70.1150">
    <property type="entry name" value="ACT-like. Chain A, domain 2"/>
    <property type="match status" value="1"/>
</dbReference>
<comment type="function">
    <text evidence="8">Catalyzes the conversion of 2 pyruvate molecules into acetolactate in the first common step of the biosynthetic pathway of the branched-amino acids such as leucine, isoleucine, and valine.</text>
</comment>
<evidence type="ECO:0000313" key="10">
    <source>
        <dbReference type="EMBL" id="WXB00027.1"/>
    </source>
</evidence>
<dbReference type="Proteomes" id="UP001379533">
    <property type="component" value="Chromosome"/>
</dbReference>
<keyword evidence="11" id="KW-1185">Reference proteome</keyword>
<evidence type="ECO:0000256" key="1">
    <source>
        <dbReference type="ARBA" id="ARBA00004974"/>
    </source>
</evidence>
<dbReference type="GO" id="GO:0003984">
    <property type="term" value="F:acetolactate synthase activity"/>
    <property type="evidence" value="ECO:0007669"/>
    <property type="project" value="UniProtKB-EC"/>
</dbReference>
<evidence type="ECO:0000313" key="11">
    <source>
        <dbReference type="Proteomes" id="UP001379533"/>
    </source>
</evidence>
<dbReference type="NCBIfam" id="TIGR00119">
    <property type="entry name" value="acolac_sm"/>
    <property type="match status" value="1"/>
</dbReference>
<keyword evidence="6 8" id="KW-0100">Branched-chain amino acid biosynthesis</keyword>
<dbReference type="InterPro" id="IPR045865">
    <property type="entry name" value="ACT-like_dom_sf"/>
</dbReference>
<keyword evidence="8 10" id="KW-0808">Transferase</keyword>
<comment type="pathway">
    <text evidence="2 8">Amino-acid biosynthesis; L-valine biosynthesis; L-valine from pyruvate: step 1/4.</text>
</comment>
<feature type="domain" description="ACT" evidence="9">
    <location>
        <begin position="8"/>
        <end position="82"/>
    </location>
</feature>
<comment type="similarity">
    <text evidence="3 8">Belongs to the acetolactate synthase small subunit family.</text>
</comment>
<sequence>MAKPSLRTFIAYVEDLPGVLNRVTSLFRRRGYNIESLTVGRTQKEHVSRMTIVMEADDDAARRIEANLYKLVNVLRVEDTTHTATVSRELAMIKVHAGKETRPHIMQVCEVFRARVIDVGVSALICEITGTGDKIDGLVEVLRPFGILEMVRTGAVAMMRGADALEDSDVDPSGVHELPRDAA</sequence>
<dbReference type="InterPro" id="IPR002912">
    <property type="entry name" value="ACT_dom"/>
</dbReference>
<dbReference type="InterPro" id="IPR039557">
    <property type="entry name" value="AHAS_ACT"/>
</dbReference>